<dbReference type="AlphaFoldDB" id="A0A9E7ZVS8"/>
<feature type="domain" description="RES" evidence="1">
    <location>
        <begin position="202"/>
        <end position="366"/>
    </location>
</feature>
<dbReference type="SMART" id="SM00953">
    <property type="entry name" value="RES"/>
    <property type="match status" value="1"/>
</dbReference>
<organism evidence="2">
    <name type="scientific">Bosea sp. NBC_00436</name>
    <dbReference type="NCBI Taxonomy" id="2969620"/>
    <lineage>
        <taxon>Bacteria</taxon>
        <taxon>Pseudomonadati</taxon>
        <taxon>Pseudomonadota</taxon>
        <taxon>Alphaproteobacteria</taxon>
        <taxon>Hyphomicrobiales</taxon>
        <taxon>Boseaceae</taxon>
        <taxon>Bosea</taxon>
    </lineage>
</organism>
<proteinExistence type="predicted"/>
<gene>
    <name evidence="2" type="ORF">NWE54_04825</name>
</gene>
<name>A0A9E7ZVS8_9HYPH</name>
<evidence type="ECO:0000313" key="2">
    <source>
        <dbReference type="EMBL" id="UZF88116.1"/>
    </source>
</evidence>
<dbReference type="Pfam" id="PF08808">
    <property type="entry name" value="RES"/>
    <property type="match status" value="1"/>
</dbReference>
<sequence>MLVCPDCFADKGLQKRIIAIRSKCPKEHCDLHPTKKGVPVAEVAAIIDPVIRENFASGYDDPDSHEPGDNLRDLLYDLTGADHDGVVSELISVLIDQYDQYDPRDGDEAFYDEENKYTSHQDVDRHSELWERFRHHILHSQRYFSAQGLHFLKQIFEGIHFQRDHAKRPPVYMIAPEGANASFYRARIAKNDEELTKFRANVAEELSPPPKRLRTAGRLNPAGIATFYGAFDPDTCIAELRPSVGNTVAVAKFTIKKPICVLDMTRFSAPPKPQNIFVPNRVSRVAQWLFMQKFMQEMSRPISPEDQYLDYLPTQAVAEYLLHHHRAEIKKQKRCIDAIIYQSAQRPRGKNIAIFGLAGVLGEDKPKKKPVDNSDDLFDLLDFVRRMETRIVEVPNHFQAYRINGAEYDPKPYDTY</sequence>
<protein>
    <submittedName>
        <fullName evidence="2">RES domain-containing protein</fullName>
    </submittedName>
</protein>
<dbReference type="InterPro" id="IPR014914">
    <property type="entry name" value="RES_dom"/>
</dbReference>
<dbReference type="EMBL" id="CP102774">
    <property type="protein sequence ID" value="UZF88116.1"/>
    <property type="molecule type" value="Genomic_DNA"/>
</dbReference>
<evidence type="ECO:0000259" key="1">
    <source>
        <dbReference type="SMART" id="SM00953"/>
    </source>
</evidence>
<reference evidence="2" key="1">
    <citation type="submission" date="2022-08" db="EMBL/GenBank/DDBJ databases">
        <title>Complete Genome Sequences of 2 Bosea sp. soil isolates.</title>
        <authorList>
            <person name="Alvarez Arevalo M."/>
            <person name="Sterndorff E.B."/>
            <person name="Faurdal D."/>
            <person name="Joergensen T.S."/>
            <person name="Weber T."/>
        </authorList>
    </citation>
    <scope>NUCLEOTIDE SEQUENCE</scope>
    <source>
        <strain evidence="2">NBC_00436</strain>
    </source>
</reference>
<accession>A0A9E7ZVS8</accession>